<accession>A0ABM6I0Y3</accession>
<evidence type="ECO:0000256" key="3">
    <source>
        <dbReference type="ARBA" id="ARBA00022840"/>
    </source>
</evidence>
<gene>
    <name evidence="5" type="ORF">B0E33_09995</name>
</gene>
<dbReference type="CDD" id="cd03219">
    <property type="entry name" value="ABC_Mj1267_LivG_branched"/>
    <property type="match status" value="1"/>
</dbReference>
<evidence type="ECO:0000313" key="6">
    <source>
        <dbReference type="Proteomes" id="UP000188174"/>
    </source>
</evidence>
<organism evidence="5 6">
    <name type="scientific">Roseibium algicola</name>
    <dbReference type="NCBI Taxonomy" id="2857014"/>
    <lineage>
        <taxon>Bacteria</taxon>
        <taxon>Pseudomonadati</taxon>
        <taxon>Pseudomonadota</taxon>
        <taxon>Alphaproteobacteria</taxon>
        <taxon>Hyphomicrobiales</taxon>
        <taxon>Stappiaceae</taxon>
        <taxon>Roseibium</taxon>
    </lineage>
</organism>
<keyword evidence="1" id="KW-0813">Transport</keyword>
<reference evidence="5 6" key="1">
    <citation type="submission" date="2017-02" db="EMBL/GenBank/DDBJ databases">
        <authorList>
            <person name="Jeong S."/>
        </authorList>
    </citation>
    <scope>NUCLEOTIDE SEQUENCE [LARGE SCALE GENOMIC DNA]</scope>
    <source>
        <strain evidence="5 6">RMAR6-6</strain>
    </source>
</reference>
<evidence type="ECO:0000256" key="2">
    <source>
        <dbReference type="ARBA" id="ARBA00022741"/>
    </source>
</evidence>
<dbReference type="GO" id="GO:0005524">
    <property type="term" value="F:ATP binding"/>
    <property type="evidence" value="ECO:0007669"/>
    <property type="project" value="UniProtKB-KW"/>
</dbReference>
<dbReference type="InterPro" id="IPR027417">
    <property type="entry name" value="P-loop_NTPase"/>
</dbReference>
<dbReference type="Gene3D" id="3.40.50.300">
    <property type="entry name" value="P-loop containing nucleotide triphosphate hydrolases"/>
    <property type="match status" value="1"/>
</dbReference>
<evidence type="ECO:0000313" key="5">
    <source>
        <dbReference type="EMBL" id="AQQ03879.1"/>
    </source>
</evidence>
<evidence type="ECO:0000259" key="4">
    <source>
        <dbReference type="PROSITE" id="PS50893"/>
    </source>
</evidence>
<dbReference type="InterPro" id="IPR051120">
    <property type="entry name" value="ABC_AA/LPS_Transport"/>
</dbReference>
<keyword evidence="2" id="KW-0547">Nucleotide-binding</keyword>
<dbReference type="PANTHER" id="PTHR45772:SF8">
    <property type="entry name" value="HIGH-AFFINITY BRANCHED-CHAIN AMINO ACID TRANSPORT ATP-BINDING PROTEIN"/>
    <property type="match status" value="1"/>
</dbReference>
<dbReference type="InterPro" id="IPR003593">
    <property type="entry name" value="AAA+_ATPase"/>
</dbReference>
<proteinExistence type="predicted"/>
<dbReference type="SUPFAM" id="SSF52540">
    <property type="entry name" value="P-loop containing nucleoside triphosphate hydrolases"/>
    <property type="match status" value="1"/>
</dbReference>
<dbReference type="EMBL" id="CP019630">
    <property type="protein sequence ID" value="AQQ03879.1"/>
    <property type="molecule type" value="Genomic_DNA"/>
</dbReference>
<dbReference type="RefSeq" id="WP_077291103.1">
    <property type="nucleotide sequence ID" value="NZ_CP019630.1"/>
</dbReference>
<feature type="domain" description="ABC transporter" evidence="4">
    <location>
        <begin position="5"/>
        <end position="247"/>
    </location>
</feature>
<dbReference type="PROSITE" id="PS50893">
    <property type="entry name" value="ABC_TRANSPORTER_2"/>
    <property type="match status" value="1"/>
</dbReference>
<dbReference type="InterPro" id="IPR003439">
    <property type="entry name" value="ABC_transporter-like_ATP-bd"/>
</dbReference>
<protein>
    <submittedName>
        <fullName evidence="5">Urea ABC transporter ATP-binding protein UrtD</fullName>
    </submittedName>
</protein>
<dbReference type="InterPro" id="IPR017781">
    <property type="entry name" value="ABC_transptr_urea_ATP-bd_UrtD"/>
</dbReference>
<keyword evidence="6" id="KW-1185">Reference proteome</keyword>
<name>A0ABM6I0Y3_9HYPH</name>
<dbReference type="PANTHER" id="PTHR45772">
    <property type="entry name" value="CONSERVED COMPONENT OF ABC TRANSPORTER FOR NATURAL AMINO ACIDS-RELATED"/>
    <property type="match status" value="1"/>
</dbReference>
<dbReference type="NCBIfam" id="TIGR03411">
    <property type="entry name" value="urea_trans_UrtD"/>
    <property type="match status" value="1"/>
</dbReference>
<evidence type="ECO:0000256" key="1">
    <source>
        <dbReference type="ARBA" id="ARBA00022448"/>
    </source>
</evidence>
<keyword evidence="3 5" id="KW-0067">ATP-binding</keyword>
<sequence length="247" mass="27047">MSEALLIDNLSVTFGSFKAINELSLYIDYGTVRAVIGPNGAGKTTLLDAVTGKSPATKGRIILDGRTELTELKEPEIVLAGVGRKFQKPSIFEALTLEQNLALALRSASRSSIAEMFHRPGSEELARIQTVLETIGMAGWGDRSAGILSHGQKQWLEIGMLLMQEPRVLLLDEPVAGMSDEETDRTAELIMALRTPERAIVVIEHDMGFVERIADRVTVLHEGQLLVEGQMEAVKVNPRVVEVYLGR</sequence>
<dbReference type="SMART" id="SM00382">
    <property type="entry name" value="AAA"/>
    <property type="match status" value="1"/>
</dbReference>
<dbReference type="Proteomes" id="UP000188174">
    <property type="component" value="Chromosome"/>
</dbReference>
<dbReference type="Pfam" id="PF00005">
    <property type="entry name" value="ABC_tran"/>
    <property type="match status" value="1"/>
</dbReference>